<keyword evidence="4" id="KW-1185">Reference proteome</keyword>
<reference evidence="3 4" key="1">
    <citation type="submission" date="2020-04" db="EMBL/GenBank/DDBJ databases">
        <title>Genome sequencing of novel species.</title>
        <authorList>
            <person name="Heo J."/>
            <person name="Kim S.-J."/>
            <person name="Kim J.-S."/>
            <person name="Hong S.-B."/>
            <person name="Kwon S.-W."/>
        </authorList>
    </citation>
    <scope>NUCLEOTIDE SEQUENCE [LARGE SCALE GENOMIC DNA]</scope>
    <source>
        <strain evidence="3 4">GN2-R2</strain>
    </source>
</reference>
<sequence length="167" mass="19141">MKSLTLAALIALGAATAPLPSLAAGQVNLFIDTAPPAPLVERIPAPRHGYVWAPGHWEWNGRRHTWARGYWIAERPGYVYSAPSWYARNGGWYMEPARWTPYGRDRNRDGIPDRYEYRGGPGRWDGHGPDRHDRPHGWRDGGPDRHDRDGDGVPNRYDHRPDNPYRR</sequence>
<keyword evidence="2" id="KW-0732">Signal</keyword>
<accession>A0A7Z2ZUL7</accession>
<evidence type="ECO:0000256" key="1">
    <source>
        <dbReference type="SAM" id="MobiDB-lite"/>
    </source>
</evidence>
<name>A0A7Z2ZUL7_9BURK</name>
<dbReference type="KEGG" id="mfy:HH212_23910"/>
<proteinExistence type="predicted"/>
<feature type="chain" id="PRO_5030833162" evidence="2">
    <location>
        <begin position="24"/>
        <end position="167"/>
    </location>
</feature>
<evidence type="ECO:0000256" key="2">
    <source>
        <dbReference type="SAM" id="SignalP"/>
    </source>
</evidence>
<feature type="signal peptide" evidence="2">
    <location>
        <begin position="1"/>
        <end position="23"/>
    </location>
</feature>
<dbReference type="Proteomes" id="UP000502415">
    <property type="component" value="Chromosome"/>
</dbReference>
<dbReference type="Pfam" id="PF12779">
    <property type="entry name" value="WXXGXW"/>
    <property type="match status" value="2"/>
</dbReference>
<dbReference type="InterPro" id="IPR024447">
    <property type="entry name" value="YXWGXW_rpt"/>
</dbReference>
<feature type="region of interest" description="Disordered" evidence="1">
    <location>
        <begin position="119"/>
        <end position="167"/>
    </location>
</feature>
<gene>
    <name evidence="3" type="ORF">HH212_23910</name>
</gene>
<organism evidence="3 4">
    <name type="scientific">Massilia forsythiae</name>
    <dbReference type="NCBI Taxonomy" id="2728020"/>
    <lineage>
        <taxon>Bacteria</taxon>
        <taxon>Pseudomonadati</taxon>
        <taxon>Pseudomonadota</taxon>
        <taxon>Betaproteobacteria</taxon>
        <taxon>Burkholderiales</taxon>
        <taxon>Oxalobacteraceae</taxon>
        <taxon>Telluria group</taxon>
        <taxon>Massilia</taxon>
    </lineage>
</organism>
<dbReference type="EMBL" id="CP051685">
    <property type="protein sequence ID" value="QJE02683.1"/>
    <property type="molecule type" value="Genomic_DNA"/>
</dbReference>
<evidence type="ECO:0000313" key="4">
    <source>
        <dbReference type="Proteomes" id="UP000502415"/>
    </source>
</evidence>
<dbReference type="AlphaFoldDB" id="A0A7Z2ZUL7"/>
<protein>
    <submittedName>
        <fullName evidence="3">BcpO-related WXXGXW repeat protein</fullName>
    </submittedName>
</protein>
<dbReference type="RefSeq" id="WP_170204765.1">
    <property type="nucleotide sequence ID" value="NZ_CP051685.1"/>
</dbReference>
<feature type="compositionally biased region" description="Basic and acidic residues" evidence="1">
    <location>
        <begin position="124"/>
        <end position="167"/>
    </location>
</feature>
<evidence type="ECO:0000313" key="3">
    <source>
        <dbReference type="EMBL" id="QJE02683.1"/>
    </source>
</evidence>